<evidence type="ECO:0008006" key="4">
    <source>
        <dbReference type="Google" id="ProtNLM"/>
    </source>
</evidence>
<sequence>MPDGTYNCISGVIGPNGQWVTPPLVDEPGIVFADCDLNAILRGRLFHDIVGHYNRFDVFRLEIDRSVRAPLHPTGGAEDVPSAVEFRDGGPGVIVRPLRR</sequence>
<accession>A0A7M2YSZ6</accession>
<proteinExistence type="predicted"/>
<reference evidence="3" key="2">
    <citation type="journal article" date="2019" name="MicrobiologyOpen">
        <title>High-quality draft genome sequence of Gaiella occulta isolated from a 150 meter deep mineral water borehole and comparison with the genome sequences of other deep-branching lineages of the phylum Actinobacteria.</title>
        <authorList>
            <person name="Severino R."/>
            <person name="Froufe H.J.C."/>
            <person name="Barroso C."/>
            <person name="Albuquerque L."/>
            <person name="Lobo-da-Cunha A."/>
            <person name="da Costa M.S."/>
            <person name="Egas C."/>
        </authorList>
    </citation>
    <scope>NUCLEOTIDE SEQUENCE [LARGE SCALE GENOMIC DNA]</scope>
    <source>
        <strain evidence="3">F2-233</strain>
    </source>
</reference>
<name>A0A7M2YSZ6_9ACTN</name>
<dbReference type="AlphaFoldDB" id="A0A7M2YSZ6"/>
<reference evidence="2 3" key="1">
    <citation type="submission" date="2018-07" db="EMBL/GenBank/DDBJ databases">
        <title>High-quality-draft genome sequence of Gaiella occulta.</title>
        <authorList>
            <person name="Severino R."/>
            <person name="Froufe H.J.C."/>
            <person name="Rainey F.A."/>
            <person name="Barroso C."/>
            <person name="Albuquerque L."/>
            <person name="Lobo-Da-Cunha A."/>
            <person name="Da Costa M.S."/>
            <person name="Egas C."/>
        </authorList>
    </citation>
    <scope>NUCLEOTIDE SEQUENCE [LARGE SCALE GENOMIC DNA]</scope>
    <source>
        <strain evidence="2 3">F2-233</strain>
    </source>
</reference>
<evidence type="ECO:0000313" key="2">
    <source>
        <dbReference type="EMBL" id="RDI73186.1"/>
    </source>
</evidence>
<protein>
    <recommendedName>
        <fullName evidence="4">CN hydrolase domain-containing protein</fullName>
    </recommendedName>
</protein>
<dbReference type="Gene3D" id="3.60.110.10">
    <property type="entry name" value="Carbon-nitrogen hydrolase"/>
    <property type="match status" value="1"/>
</dbReference>
<feature type="region of interest" description="Disordered" evidence="1">
    <location>
        <begin position="72"/>
        <end position="91"/>
    </location>
</feature>
<dbReference type="InterPro" id="IPR036526">
    <property type="entry name" value="C-N_Hydrolase_sf"/>
</dbReference>
<gene>
    <name evidence="2" type="ORF">Gocc_3085</name>
</gene>
<evidence type="ECO:0000256" key="1">
    <source>
        <dbReference type="SAM" id="MobiDB-lite"/>
    </source>
</evidence>
<comment type="caution">
    <text evidence="2">The sequence shown here is derived from an EMBL/GenBank/DDBJ whole genome shotgun (WGS) entry which is preliminary data.</text>
</comment>
<dbReference type="Proteomes" id="UP000254134">
    <property type="component" value="Unassembled WGS sequence"/>
</dbReference>
<dbReference type="EMBL" id="QQZY01000015">
    <property type="protein sequence ID" value="RDI73186.1"/>
    <property type="molecule type" value="Genomic_DNA"/>
</dbReference>
<organism evidence="2 3">
    <name type="scientific">Gaiella occulta</name>
    <dbReference type="NCBI Taxonomy" id="1002870"/>
    <lineage>
        <taxon>Bacteria</taxon>
        <taxon>Bacillati</taxon>
        <taxon>Actinomycetota</taxon>
        <taxon>Thermoleophilia</taxon>
        <taxon>Gaiellales</taxon>
        <taxon>Gaiellaceae</taxon>
        <taxon>Gaiella</taxon>
    </lineage>
</organism>
<keyword evidence="3" id="KW-1185">Reference proteome</keyword>
<dbReference type="SUPFAM" id="SSF56317">
    <property type="entry name" value="Carbon-nitrogen hydrolase"/>
    <property type="match status" value="1"/>
</dbReference>
<evidence type="ECO:0000313" key="3">
    <source>
        <dbReference type="Proteomes" id="UP000254134"/>
    </source>
</evidence>